<evidence type="ECO:0000313" key="3">
    <source>
        <dbReference type="Proteomes" id="UP000298030"/>
    </source>
</evidence>
<evidence type="ECO:0000256" key="1">
    <source>
        <dbReference type="SAM" id="MobiDB-lite"/>
    </source>
</evidence>
<feature type="region of interest" description="Disordered" evidence="1">
    <location>
        <begin position="282"/>
        <end position="410"/>
    </location>
</feature>
<feature type="compositionally biased region" description="Acidic residues" evidence="1">
    <location>
        <begin position="333"/>
        <end position="348"/>
    </location>
</feature>
<comment type="caution">
    <text evidence="2">The sequence shown here is derived from an EMBL/GenBank/DDBJ whole genome shotgun (WGS) entry which is preliminary data.</text>
</comment>
<accession>A0A4Y7T0K3</accession>
<protein>
    <submittedName>
        <fullName evidence="2">Uncharacterized protein</fullName>
    </submittedName>
</protein>
<keyword evidence="3" id="KW-1185">Reference proteome</keyword>
<gene>
    <name evidence="2" type="ORF">FA13DRAFT_1878567</name>
</gene>
<feature type="compositionally biased region" description="Basic and acidic residues" evidence="1">
    <location>
        <begin position="302"/>
        <end position="311"/>
    </location>
</feature>
<proteinExistence type="predicted"/>
<dbReference type="Proteomes" id="UP000298030">
    <property type="component" value="Unassembled WGS sequence"/>
</dbReference>
<dbReference type="AlphaFoldDB" id="A0A4Y7T0K3"/>
<name>A0A4Y7T0K3_COPMI</name>
<reference evidence="2 3" key="1">
    <citation type="journal article" date="2019" name="Nat. Ecol. Evol.">
        <title>Megaphylogeny resolves global patterns of mushroom evolution.</title>
        <authorList>
            <person name="Varga T."/>
            <person name="Krizsan K."/>
            <person name="Foldi C."/>
            <person name="Dima B."/>
            <person name="Sanchez-Garcia M."/>
            <person name="Sanchez-Ramirez S."/>
            <person name="Szollosi G.J."/>
            <person name="Szarkandi J.G."/>
            <person name="Papp V."/>
            <person name="Albert L."/>
            <person name="Andreopoulos W."/>
            <person name="Angelini C."/>
            <person name="Antonin V."/>
            <person name="Barry K.W."/>
            <person name="Bougher N.L."/>
            <person name="Buchanan P."/>
            <person name="Buyck B."/>
            <person name="Bense V."/>
            <person name="Catcheside P."/>
            <person name="Chovatia M."/>
            <person name="Cooper J."/>
            <person name="Damon W."/>
            <person name="Desjardin D."/>
            <person name="Finy P."/>
            <person name="Geml J."/>
            <person name="Haridas S."/>
            <person name="Hughes K."/>
            <person name="Justo A."/>
            <person name="Karasinski D."/>
            <person name="Kautmanova I."/>
            <person name="Kiss B."/>
            <person name="Kocsube S."/>
            <person name="Kotiranta H."/>
            <person name="LaButti K.M."/>
            <person name="Lechner B.E."/>
            <person name="Liimatainen K."/>
            <person name="Lipzen A."/>
            <person name="Lukacs Z."/>
            <person name="Mihaltcheva S."/>
            <person name="Morgado L.N."/>
            <person name="Niskanen T."/>
            <person name="Noordeloos M.E."/>
            <person name="Ohm R.A."/>
            <person name="Ortiz-Santana B."/>
            <person name="Ovrebo C."/>
            <person name="Racz N."/>
            <person name="Riley R."/>
            <person name="Savchenko A."/>
            <person name="Shiryaev A."/>
            <person name="Soop K."/>
            <person name="Spirin V."/>
            <person name="Szebenyi C."/>
            <person name="Tomsovsky M."/>
            <person name="Tulloss R.E."/>
            <person name="Uehling J."/>
            <person name="Grigoriev I.V."/>
            <person name="Vagvolgyi C."/>
            <person name="Papp T."/>
            <person name="Martin F.M."/>
            <person name="Miettinen O."/>
            <person name="Hibbett D.S."/>
            <person name="Nagy L.G."/>
        </authorList>
    </citation>
    <scope>NUCLEOTIDE SEQUENCE [LARGE SCALE GENOMIC DNA]</scope>
    <source>
        <strain evidence="2 3">FP101781</strain>
    </source>
</reference>
<dbReference type="EMBL" id="QPFP01000038">
    <property type="protein sequence ID" value="TEB27677.1"/>
    <property type="molecule type" value="Genomic_DNA"/>
</dbReference>
<sequence length="762" mass="83392">MSSPHSPPLEILARYIEHIGRSGINTYSYPASRMGNWIRTHTLGTANGGENAEALTHGLDKPNLLYLRSGHFTPRNLAGLPSYALYGISAFGSLRLPEKQRPPGFQSPVAGDPALPPVPKCSAVSEARLGAWHDDRLAVPQLVSSQGALFCGREPCRPPTLRLTQMFASKCDSHPLPSRVESNNWNVSSRSLMAGRDLGRVIYPIPQYVRNPGRYYLLRSKLAGLRRSWWLGGVVSVSGGVSVSNPITRRSMVPAPRKLLEGMVLAQQAHYFQQVLVGSRGRIRRGGKAGSQARGGRGGRGRGSEKSENHQRGRGMGARARVANVKRAREAASESEGEGWAPESEESEGGGTYAKAMVKPSSDIRESNPKGATQLKVPEEGVDDGSEDGSMRAGGKYELSDELDEDSPLVLDRRRHYHGTQKPRVRRRIGGQAEAKHSLFGIQGTCTQWFRNPPNEAYDPNSMGTIGMPPALRPASLEEWLSRDGAFIPVIHESTGSILDILQGHQYHPIMPLLRRAFRRAPAKGSLTQRQLEAILNFESLFDFPIFPGHDAMLQPFLRYFHEVAKGTPRTYNVHINVVHALGSILLRTVATRDHLGTLPHRDAPLLAYSGPVTNTAIIEQCNASSFRFGKDCQRAVSMNVHTHELETVERADRERLRVSTRSTNPPRNTGSLTSGCSARLVVTGGEHSHLGQRLTLAARNKSGGKGIARLESSSISSGVAHLTVLGNVCCIAVEVGKMHQLAIAREHVWDHSDCIPQFQVF</sequence>
<organism evidence="2 3">
    <name type="scientific">Coprinellus micaceus</name>
    <name type="common">Glistening ink-cap mushroom</name>
    <name type="synonym">Coprinus micaceus</name>
    <dbReference type="NCBI Taxonomy" id="71717"/>
    <lineage>
        <taxon>Eukaryota</taxon>
        <taxon>Fungi</taxon>
        <taxon>Dikarya</taxon>
        <taxon>Basidiomycota</taxon>
        <taxon>Agaricomycotina</taxon>
        <taxon>Agaricomycetes</taxon>
        <taxon>Agaricomycetidae</taxon>
        <taxon>Agaricales</taxon>
        <taxon>Agaricineae</taxon>
        <taxon>Psathyrellaceae</taxon>
        <taxon>Coprinellus</taxon>
    </lineage>
</organism>
<evidence type="ECO:0000313" key="2">
    <source>
        <dbReference type="EMBL" id="TEB27677.1"/>
    </source>
</evidence>